<feature type="signal peptide" evidence="1">
    <location>
        <begin position="1"/>
        <end position="20"/>
    </location>
</feature>
<keyword evidence="1" id="KW-0732">Signal</keyword>
<dbReference type="InterPro" id="IPR036761">
    <property type="entry name" value="TTHA0802/YceI-like_sf"/>
</dbReference>
<dbReference type="RefSeq" id="WP_339112453.1">
    <property type="nucleotide sequence ID" value="NZ_JAYWLC010000001.1"/>
</dbReference>
<organism evidence="3 4">
    <name type="scientific">Thioclava kandeliae</name>
    <dbReference type="NCBI Taxonomy" id="3070818"/>
    <lineage>
        <taxon>Bacteria</taxon>
        <taxon>Pseudomonadati</taxon>
        <taxon>Pseudomonadota</taxon>
        <taxon>Alphaproteobacteria</taxon>
        <taxon>Rhodobacterales</taxon>
        <taxon>Paracoccaceae</taxon>
        <taxon>Thioclava</taxon>
    </lineage>
</organism>
<dbReference type="PANTHER" id="PTHR34406">
    <property type="entry name" value="PROTEIN YCEI"/>
    <property type="match status" value="1"/>
</dbReference>
<dbReference type="PANTHER" id="PTHR34406:SF1">
    <property type="entry name" value="PROTEIN YCEI"/>
    <property type="match status" value="1"/>
</dbReference>
<accession>A0ABV1SCC0</accession>
<dbReference type="InterPro" id="IPR007372">
    <property type="entry name" value="Lipid/polyisoprenoid-bd_YceI"/>
</dbReference>
<dbReference type="SUPFAM" id="SSF101874">
    <property type="entry name" value="YceI-like"/>
    <property type="match status" value="1"/>
</dbReference>
<dbReference type="EMBL" id="JAYWLC010000001">
    <property type="protein sequence ID" value="MER5170256.1"/>
    <property type="molecule type" value="Genomic_DNA"/>
</dbReference>
<evidence type="ECO:0000256" key="1">
    <source>
        <dbReference type="SAM" id="SignalP"/>
    </source>
</evidence>
<feature type="domain" description="Lipid/polyisoprenoid-binding YceI-like" evidence="2">
    <location>
        <begin position="24"/>
        <end position="188"/>
    </location>
</feature>
<protein>
    <submittedName>
        <fullName evidence="3">YceI family protein</fullName>
    </submittedName>
</protein>
<dbReference type="Gene3D" id="2.40.128.110">
    <property type="entry name" value="Lipid/polyisoprenoid-binding, YceI-like"/>
    <property type="match status" value="1"/>
</dbReference>
<evidence type="ECO:0000313" key="4">
    <source>
        <dbReference type="Proteomes" id="UP001438953"/>
    </source>
</evidence>
<dbReference type="SMART" id="SM00867">
    <property type="entry name" value="YceI"/>
    <property type="match status" value="1"/>
</dbReference>
<comment type="caution">
    <text evidence="3">The sequence shown here is derived from an EMBL/GenBank/DDBJ whole genome shotgun (WGS) entry which is preliminary data.</text>
</comment>
<keyword evidence="4" id="KW-1185">Reference proteome</keyword>
<feature type="chain" id="PRO_5046396276" evidence="1">
    <location>
        <begin position="21"/>
        <end position="193"/>
    </location>
</feature>
<name>A0ABV1SCC0_9RHOB</name>
<reference evidence="3 4" key="1">
    <citation type="submission" date="2024-01" db="EMBL/GenBank/DDBJ databases">
        <authorList>
            <person name="Deng Y."/>
            <person name="Su J."/>
        </authorList>
    </citation>
    <scope>NUCLEOTIDE SEQUENCE [LARGE SCALE GENOMIC DNA]</scope>
    <source>
        <strain evidence="3 4">CPCC 100088</strain>
    </source>
</reference>
<dbReference type="Proteomes" id="UP001438953">
    <property type="component" value="Unassembled WGS sequence"/>
</dbReference>
<evidence type="ECO:0000313" key="3">
    <source>
        <dbReference type="EMBL" id="MER5170256.1"/>
    </source>
</evidence>
<dbReference type="Pfam" id="PF04264">
    <property type="entry name" value="YceI"/>
    <property type="match status" value="1"/>
</dbReference>
<gene>
    <name evidence="3" type="ORF">VSX56_00585</name>
</gene>
<reference evidence="3 4" key="2">
    <citation type="submission" date="2024-06" db="EMBL/GenBank/DDBJ databases">
        <title>Thioclava kandeliae sp. nov. from a rhizosphere soil sample of Kandelia candel in a mangrove.</title>
        <authorList>
            <person name="Mu T."/>
        </authorList>
    </citation>
    <scope>NUCLEOTIDE SEQUENCE [LARGE SCALE GENOMIC DNA]</scope>
    <source>
        <strain evidence="3 4">CPCC 100088</strain>
    </source>
</reference>
<proteinExistence type="predicted"/>
<evidence type="ECO:0000259" key="2">
    <source>
        <dbReference type="SMART" id="SM00867"/>
    </source>
</evidence>
<sequence length="193" mass="20926">MKSLILAAGLALGMTTIAHAATEEYTLDASHSQIVFDYNHLGFSTTTGMFSGFEGTIEFDAQDPSKSSVSIEFPADSLITGWDARTKHFLTADFFDAEANPEISFKSTSIEVTGEKTGKITGDLTLNGVTKPITIDATMTQMGEHPMEKKPWVGFDGTTVIKRSDFDMGMYAPYVSDDVQVRISIEAMKAAAE</sequence>